<comment type="caution">
    <text evidence="1">The sequence shown here is derived from an EMBL/GenBank/DDBJ whole genome shotgun (WGS) entry which is preliminary data.</text>
</comment>
<name>A0A7C9L0R5_9FIRM</name>
<sequence length="45" mass="5471">MLYSRTPDSFIINLNDKEDDFLFATERYDRKILDTSKELMGRKFH</sequence>
<organism evidence="1 2">
    <name type="scientific">Lachnospira eligens</name>
    <dbReference type="NCBI Taxonomy" id="39485"/>
    <lineage>
        <taxon>Bacteria</taxon>
        <taxon>Bacillati</taxon>
        <taxon>Bacillota</taxon>
        <taxon>Clostridia</taxon>
        <taxon>Lachnospirales</taxon>
        <taxon>Lachnospiraceae</taxon>
        <taxon>Lachnospira</taxon>
    </lineage>
</organism>
<proteinExistence type="predicted"/>
<reference evidence="1 2" key="1">
    <citation type="journal article" date="2019" name="Nat. Med.">
        <title>A library of human gut bacterial isolates paired with longitudinal multiomics data enables mechanistic microbiome research.</title>
        <authorList>
            <person name="Poyet M."/>
            <person name="Groussin M."/>
            <person name="Gibbons S.M."/>
            <person name="Avila-Pacheco J."/>
            <person name="Jiang X."/>
            <person name="Kearney S.M."/>
            <person name="Perrotta A.R."/>
            <person name="Berdy B."/>
            <person name="Zhao S."/>
            <person name="Lieberman T.D."/>
            <person name="Swanson P.K."/>
            <person name="Smith M."/>
            <person name="Roesemann S."/>
            <person name="Alexander J.E."/>
            <person name="Rich S.A."/>
            <person name="Livny J."/>
            <person name="Vlamakis H."/>
            <person name="Clish C."/>
            <person name="Bullock K."/>
            <person name="Deik A."/>
            <person name="Scott J."/>
            <person name="Pierce K.A."/>
            <person name="Xavier R.J."/>
            <person name="Alm E.J."/>
        </authorList>
    </citation>
    <scope>NUCLEOTIDE SEQUENCE [LARGE SCALE GENOMIC DNA]</scope>
    <source>
        <strain evidence="1 2">BIOML-A1</strain>
    </source>
</reference>
<dbReference type="EMBL" id="WKRD01000009">
    <property type="protein sequence ID" value="MSC58169.1"/>
    <property type="molecule type" value="Genomic_DNA"/>
</dbReference>
<evidence type="ECO:0000313" key="2">
    <source>
        <dbReference type="Proteomes" id="UP000481964"/>
    </source>
</evidence>
<evidence type="ECO:0000313" key="1">
    <source>
        <dbReference type="EMBL" id="MSC58169.1"/>
    </source>
</evidence>
<protein>
    <submittedName>
        <fullName evidence="1">Uncharacterized protein</fullName>
    </submittedName>
</protein>
<dbReference type="RefSeq" id="WP_154301173.1">
    <property type="nucleotide sequence ID" value="NZ_CABIXW010000011.1"/>
</dbReference>
<accession>A0A7C9L0R5</accession>
<gene>
    <name evidence="1" type="ORF">GKE48_12065</name>
</gene>
<dbReference type="Proteomes" id="UP000481964">
    <property type="component" value="Unassembled WGS sequence"/>
</dbReference>
<dbReference type="AlphaFoldDB" id="A0A7C9L0R5"/>